<dbReference type="PANTHER" id="PTHR30625:SF11">
    <property type="entry name" value="MOTA_TOLQ_EXBB PROTON CHANNEL DOMAIN-CONTAINING PROTEIN"/>
    <property type="match status" value="1"/>
</dbReference>
<reference evidence="10 11" key="1">
    <citation type="submission" date="2011-09" db="EMBL/GenBank/DDBJ databases">
        <authorList>
            <consortium name="US DOE Joint Genome Institute (JGI-PGF)"/>
            <person name="Lucas S."/>
            <person name="Han J."/>
            <person name="Lapidus A."/>
            <person name="Cheng J.-F."/>
            <person name="Goodwin L."/>
            <person name="Pitluck S."/>
            <person name="Peters L."/>
            <person name="Land M.L."/>
            <person name="Hauser L."/>
            <person name="Orellana R."/>
            <person name="Lovley D."/>
            <person name="Woyke T.J."/>
        </authorList>
    </citation>
    <scope>NUCLEOTIDE SEQUENCE [LARGE SCALE GENOMIC DNA]</scope>
    <source>
        <strain evidence="10 11">2ac9</strain>
    </source>
</reference>
<accession>I5B1Z6</accession>
<dbReference type="Proteomes" id="UP000005778">
    <property type="component" value="Chromosome"/>
</dbReference>
<keyword evidence="6" id="KW-0653">Protein transport</keyword>
<dbReference type="Pfam" id="PF01618">
    <property type="entry name" value="MotA_ExbB"/>
    <property type="match status" value="1"/>
</dbReference>
<dbReference type="GO" id="GO:0017038">
    <property type="term" value="P:protein import"/>
    <property type="evidence" value="ECO:0007669"/>
    <property type="project" value="TreeGrafter"/>
</dbReference>
<gene>
    <name evidence="10" type="ORF">DespoDRAFT_01579</name>
</gene>
<sequence length="481" mass="52749">MKNNPISIYIIIAAALGALLLFGQSAWAKDIREVRIEARKIEESMKQKAAAELSAAQKAARESRQQILADRSRLDRAIADLKQRIVVVDVELKALKSENQSLSTQDSQLAAKLDKAQGTVQELSGVIRMNAKDIRSLMDDSFLTGVYHPDTQFLSPITDNSIIPGMDRIKAMSNLLFDQIDQGGSVCLETGTIVNREGKAQESRILIIGAFTAAYRLAGETGFLNYAHGEKKLYALSKLPPTAMQGKLTRYMDGKSDAVPMDISRGGALNQLIHELSLMEQIPKGGTIVWPILAILGLGTLISLERIFFLLRRKIKLETVCSRIETQAEARNWDACAETCDQYSKNPVIRVIRSGVDNRDLPREDLENAVQEAILKEIPPMERFLSTMGMLAAIAPLLGLLGTVTGMIDTFHVITMHGTGDPRMMSGGISEALVTTMLGLSVAIPIMLSHTLLSRAVENCVGMMEEKAMALINIVQKFKVA</sequence>
<dbReference type="OrthoDB" id="4045at2"/>
<dbReference type="GO" id="GO:0005886">
    <property type="term" value="C:plasma membrane"/>
    <property type="evidence" value="ECO:0007669"/>
    <property type="project" value="UniProtKB-SubCell"/>
</dbReference>
<keyword evidence="11" id="KW-1185">Reference proteome</keyword>
<evidence type="ECO:0000259" key="9">
    <source>
        <dbReference type="Pfam" id="PF01618"/>
    </source>
</evidence>
<dbReference type="InterPro" id="IPR002898">
    <property type="entry name" value="MotA_ExbB_proton_chnl"/>
</dbReference>
<name>I5B1Z6_9BACT</name>
<dbReference type="eggNOG" id="COG0811">
    <property type="taxonomic scope" value="Bacteria"/>
</dbReference>
<keyword evidence="2" id="KW-1003">Cell membrane</keyword>
<evidence type="ECO:0000313" key="10">
    <source>
        <dbReference type="EMBL" id="EIM63509.1"/>
    </source>
</evidence>
<feature type="domain" description="MotA/TolQ/ExbB proton channel" evidence="9">
    <location>
        <begin position="345"/>
        <end position="465"/>
    </location>
</feature>
<evidence type="ECO:0000256" key="4">
    <source>
        <dbReference type="ARBA" id="ARBA00022989"/>
    </source>
</evidence>
<keyword evidence="6" id="KW-0813">Transport</keyword>
<protein>
    <submittedName>
        <fullName evidence="10">Biopolymer transport protein</fullName>
    </submittedName>
</protein>
<evidence type="ECO:0000256" key="1">
    <source>
        <dbReference type="ARBA" id="ARBA00004651"/>
    </source>
</evidence>
<dbReference type="EMBL" id="CM001488">
    <property type="protein sequence ID" value="EIM63509.1"/>
    <property type="molecule type" value="Genomic_DNA"/>
</dbReference>
<feature type="transmembrane region" description="Helical" evidence="8">
    <location>
        <begin position="288"/>
        <end position="309"/>
    </location>
</feature>
<feature type="transmembrane region" description="Helical" evidence="8">
    <location>
        <begin position="384"/>
        <end position="408"/>
    </location>
</feature>
<feature type="transmembrane region" description="Helical" evidence="8">
    <location>
        <begin position="428"/>
        <end position="448"/>
    </location>
</feature>
<keyword evidence="5 8" id="KW-0472">Membrane</keyword>
<evidence type="ECO:0000256" key="6">
    <source>
        <dbReference type="RuleBase" id="RU004057"/>
    </source>
</evidence>
<dbReference type="InterPro" id="IPR050790">
    <property type="entry name" value="ExbB/TolQ_transport"/>
</dbReference>
<comment type="similarity">
    <text evidence="6">Belongs to the exbB/tolQ family.</text>
</comment>
<dbReference type="RefSeq" id="WP_004072657.1">
    <property type="nucleotide sequence ID" value="NZ_CM001488.1"/>
</dbReference>
<keyword evidence="7" id="KW-0175">Coiled coil</keyword>
<reference evidence="10 11" key="2">
    <citation type="submission" date="2012-02" db="EMBL/GenBank/DDBJ databases">
        <title>Improved High-Quality Draft sequence of Desulfobacter postgatei 2ac9.</title>
        <authorList>
            <consortium name="US DOE Joint Genome Institute"/>
            <person name="Lucas S."/>
            <person name="Han J."/>
            <person name="Lapidus A."/>
            <person name="Cheng J.-F."/>
            <person name="Goodwin L."/>
            <person name="Pitluck S."/>
            <person name="Peters L."/>
            <person name="Ovchinnikova G."/>
            <person name="Held B."/>
            <person name="Detter J.C."/>
            <person name="Han C."/>
            <person name="Tapia R."/>
            <person name="Land M."/>
            <person name="Hauser L."/>
            <person name="Kyrpides N."/>
            <person name="Ivanova N."/>
            <person name="Pagani I."/>
            <person name="Orellana R."/>
            <person name="Lovley D."/>
            <person name="Woyke T."/>
        </authorList>
    </citation>
    <scope>NUCLEOTIDE SEQUENCE [LARGE SCALE GENOMIC DNA]</scope>
    <source>
        <strain evidence="10 11">2ac9</strain>
    </source>
</reference>
<evidence type="ECO:0000313" key="11">
    <source>
        <dbReference type="Proteomes" id="UP000005778"/>
    </source>
</evidence>
<dbReference type="HOGENOM" id="CLU_047225_1_0_7"/>
<dbReference type="STRING" id="879212.DespoDRAFT_01579"/>
<organism evidence="10 11">
    <name type="scientific">Desulfobacter postgatei 2ac9</name>
    <dbReference type="NCBI Taxonomy" id="879212"/>
    <lineage>
        <taxon>Bacteria</taxon>
        <taxon>Pseudomonadati</taxon>
        <taxon>Thermodesulfobacteriota</taxon>
        <taxon>Desulfobacteria</taxon>
        <taxon>Desulfobacterales</taxon>
        <taxon>Desulfobacteraceae</taxon>
        <taxon>Desulfobacter</taxon>
    </lineage>
</organism>
<dbReference type="InterPro" id="IPR017270">
    <property type="entry name" value="MotA/TolQ/ExbB-rel"/>
</dbReference>
<feature type="coiled-coil region" evidence="7">
    <location>
        <begin position="46"/>
        <end position="98"/>
    </location>
</feature>
<comment type="subcellular location">
    <subcellularLocation>
        <location evidence="1">Cell membrane</location>
        <topology evidence="1">Multi-pass membrane protein</topology>
    </subcellularLocation>
    <subcellularLocation>
        <location evidence="6">Membrane</location>
        <topology evidence="6">Multi-pass membrane protein</topology>
    </subcellularLocation>
</comment>
<proteinExistence type="inferred from homology"/>
<evidence type="ECO:0000256" key="7">
    <source>
        <dbReference type="SAM" id="Coils"/>
    </source>
</evidence>
<evidence type="ECO:0000256" key="3">
    <source>
        <dbReference type="ARBA" id="ARBA00022692"/>
    </source>
</evidence>
<dbReference type="PIRSF" id="PIRSF037714">
    <property type="entry name" value="TolR"/>
    <property type="match status" value="1"/>
</dbReference>
<dbReference type="AlphaFoldDB" id="I5B1Z6"/>
<keyword evidence="4 8" id="KW-1133">Transmembrane helix</keyword>
<evidence type="ECO:0000256" key="2">
    <source>
        <dbReference type="ARBA" id="ARBA00022475"/>
    </source>
</evidence>
<evidence type="ECO:0000256" key="8">
    <source>
        <dbReference type="SAM" id="Phobius"/>
    </source>
</evidence>
<evidence type="ECO:0000256" key="5">
    <source>
        <dbReference type="ARBA" id="ARBA00023136"/>
    </source>
</evidence>
<dbReference type="PANTHER" id="PTHR30625">
    <property type="entry name" value="PROTEIN TOLQ"/>
    <property type="match status" value="1"/>
</dbReference>
<keyword evidence="3 8" id="KW-0812">Transmembrane</keyword>